<keyword evidence="4" id="KW-0833">Ubl conjugation pathway</keyword>
<dbReference type="PROSITE" id="PS50600">
    <property type="entry name" value="ULP_PROTEASE"/>
    <property type="match status" value="1"/>
</dbReference>
<dbReference type="Proteomes" id="UP001239445">
    <property type="component" value="Unassembled WGS sequence"/>
</dbReference>
<evidence type="ECO:0000256" key="5">
    <source>
        <dbReference type="ARBA" id="ARBA00022801"/>
    </source>
</evidence>
<dbReference type="GO" id="GO:0005634">
    <property type="term" value="C:nucleus"/>
    <property type="evidence" value="ECO:0007669"/>
    <property type="project" value="TreeGrafter"/>
</dbReference>
<feature type="region of interest" description="Disordered" evidence="6">
    <location>
        <begin position="1"/>
        <end position="340"/>
    </location>
</feature>
<feature type="domain" description="Ubiquitin-like protease family profile" evidence="7">
    <location>
        <begin position="613"/>
        <end position="900"/>
    </location>
</feature>
<feature type="compositionally biased region" description="Basic and acidic residues" evidence="6">
    <location>
        <begin position="318"/>
        <end position="340"/>
    </location>
</feature>
<feature type="compositionally biased region" description="Basic and acidic residues" evidence="6">
    <location>
        <begin position="67"/>
        <end position="81"/>
    </location>
</feature>
<evidence type="ECO:0000313" key="9">
    <source>
        <dbReference type="Proteomes" id="UP001239445"/>
    </source>
</evidence>
<dbReference type="InterPro" id="IPR038765">
    <property type="entry name" value="Papain-like_cys_pep_sf"/>
</dbReference>
<feature type="compositionally biased region" description="Basic and acidic residues" evidence="6">
    <location>
        <begin position="281"/>
        <end position="291"/>
    </location>
</feature>
<feature type="compositionally biased region" description="Polar residues" evidence="6">
    <location>
        <begin position="166"/>
        <end position="185"/>
    </location>
</feature>
<dbReference type="SUPFAM" id="SSF54001">
    <property type="entry name" value="Cysteine proteinases"/>
    <property type="match status" value="1"/>
</dbReference>
<evidence type="ECO:0000256" key="3">
    <source>
        <dbReference type="ARBA" id="ARBA00022670"/>
    </source>
</evidence>
<feature type="compositionally biased region" description="Polar residues" evidence="6">
    <location>
        <begin position="513"/>
        <end position="532"/>
    </location>
</feature>
<dbReference type="GO" id="GO:0006508">
    <property type="term" value="P:proteolysis"/>
    <property type="evidence" value="ECO:0007669"/>
    <property type="project" value="UniProtKB-KW"/>
</dbReference>
<dbReference type="Pfam" id="PF02902">
    <property type="entry name" value="Peptidase_C48"/>
    <property type="match status" value="1"/>
</dbReference>
<feature type="compositionally biased region" description="Polar residues" evidence="6">
    <location>
        <begin position="764"/>
        <end position="785"/>
    </location>
</feature>
<dbReference type="AlphaFoldDB" id="A0AAJ0FA37"/>
<comment type="similarity">
    <text evidence="1">Belongs to the peptidase C48 family.</text>
</comment>
<dbReference type="PANTHER" id="PTHR46896:SF3">
    <property type="entry name" value="FI06413P-RELATED"/>
    <property type="match status" value="1"/>
</dbReference>
<keyword evidence="2" id="KW-0597">Phosphoprotein</keyword>
<sequence>MGEAQPAPCTPSHPTAKPPAHSARNPGHRSLRPRPASRSDPGPQTALGPVDADPVPTAALPSPKLRSYSDSETRHLPDRYHTVPHSFPDYGSVKGAVRMPRPGDVLRNVAGGHQHINTLGNNPRATTKREPSQLPKADTPAAKRPRSGYSESRFAVLPLVEDIQDTESPTSPGQIGSRRGSTTGSRAHIAVLDNNHPPNRSNRRSRGPRISENQEHTPIRPGQLPSISPRHDDIHDMDELSPGPGQYTGKATSGTRNSTIPPWRDGADGEFLPIKVRPKSPKQDANREQKKSRPVITSEDELAEQNPVKSKYPSRISARSEKRSLNGPSRRPDILPTKFDERKTSASFGPIRVKQAACHQGYLYSDPEAELGTNEARADEPCYLVSTPDCELRVFKTDESPAQPFEWLRITGMTQTLSWNPQSDIVKVTQRSNITANIGALLAIQFFSCHDAAQVATWAGENTAVLVSVKLTDELDKMFRTVVKDVINHRATRAQLQTSPSVNGVAASRPRGSLNSQQARPGSTPSNGSALTQAAGPRRPPFRAHMRVSARDIGSDVVEIDKAERPATRALRGRQAAPAPIVVEDPEPVASRWSFENQDWKKEWKMPLVFHRTTVEMDDIPRLDEGQCLNDNIINFGLHFLFEKLVSRAPGLNERAYLFNTFFHEKLRSDKSYKGKINYDGVKGWTSKVDLLSYDYIVVPVNEHYHWWVAIICNPGKLARNQEEPPEHEAAQLPTAMEPSSDVEMTNGDDSRPQVSPGEAATPEISQLSIDRQQEPNGTKQNPHPSSDDNDVVVVEDAIEDQDAISSAKRAKKRGRKSFGPPPRTYDPSEPRIITLDSLGMTHPTSIMALKHYLAAEFEHKRGIVLDELPRQLGMKAAGIPEQQNFHDCGVYLLGYMQEFVMDPDKFTSALLRKETINWDFDPFKLRRLWRESILCEHRAYQQDRMSIEAPAKRSPAGQERKTAERPASPANGQRSRPGTSHSEVISPTTSQTMVPEQHGGAAAASPEKLVDEHAGREPPAAAVEAPLAVKETPIHDSPITETPSAHQPPRQPSPQAPVPRQENGSSDEVALLPTIESIEDEHQAAQKSEEDIQFIGKLPSLTPPRKRVTEPEPERVTTKPFDKSRIPFGNFLSIPRPWTWKKKEPSPSREEVHGSPRHPAAAIAPARQDRIEGPRTSPYFPKSNLPVVEAATLVRSSPRDKTSARGRTPIPVDTQDAIDLTGEEDGVI</sequence>
<evidence type="ECO:0000259" key="7">
    <source>
        <dbReference type="PROSITE" id="PS50600"/>
    </source>
</evidence>
<keyword evidence="5" id="KW-0378">Hydrolase</keyword>
<feature type="compositionally biased region" description="Basic and acidic residues" evidence="6">
    <location>
        <begin position="1108"/>
        <end position="1126"/>
    </location>
</feature>
<feature type="compositionally biased region" description="Low complexity" evidence="6">
    <location>
        <begin position="1018"/>
        <end position="1030"/>
    </location>
</feature>
<feature type="compositionally biased region" description="Basic and acidic residues" evidence="6">
    <location>
        <begin position="1142"/>
        <end position="1155"/>
    </location>
</feature>
<keyword evidence="9" id="KW-1185">Reference proteome</keyword>
<dbReference type="GO" id="GO:0070139">
    <property type="term" value="F:SUMO-specific endopeptidase activity"/>
    <property type="evidence" value="ECO:0007669"/>
    <property type="project" value="TreeGrafter"/>
</dbReference>
<feature type="compositionally biased region" description="Basic and acidic residues" evidence="6">
    <location>
        <begin position="229"/>
        <end position="238"/>
    </location>
</feature>
<name>A0AAJ0FA37_9PEZI</name>
<dbReference type="InterPro" id="IPR003653">
    <property type="entry name" value="Peptidase_C48_C"/>
</dbReference>
<proteinExistence type="inferred from homology"/>
<feature type="compositionally biased region" description="Polar residues" evidence="6">
    <location>
        <begin position="971"/>
        <end position="995"/>
    </location>
</feature>
<evidence type="ECO:0000256" key="1">
    <source>
        <dbReference type="ARBA" id="ARBA00005234"/>
    </source>
</evidence>
<protein>
    <recommendedName>
        <fullName evidence="7">Ubiquitin-like protease family profile domain-containing protein</fullName>
    </recommendedName>
</protein>
<reference evidence="8" key="1">
    <citation type="submission" date="2023-06" db="EMBL/GenBank/DDBJ databases">
        <title>Genome-scale phylogeny and comparative genomics of the fungal order Sordariales.</title>
        <authorList>
            <consortium name="Lawrence Berkeley National Laboratory"/>
            <person name="Hensen N."/>
            <person name="Bonometti L."/>
            <person name="Westerberg I."/>
            <person name="Brannstrom I.O."/>
            <person name="Guillou S."/>
            <person name="Cros-Aarteil S."/>
            <person name="Calhoun S."/>
            <person name="Haridas S."/>
            <person name="Kuo A."/>
            <person name="Mondo S."/>
            <person name="Pangilinan J."/>
            <person name="Riley R."/>
            <person name="Labutti K."/>
            <person name="Andreopoulos B."/>
            <person name="Lipzen A."/>
            <person name="Chen C."/>
            <person name="Yanf M."/>
            <person name="Daum C."/>
            <person name="Ng V."/>
            <person name="Clum A."/>
            <person name="Steindorff A."/>
            <person name="Ohm R."/>
            <person name="Martin F."/>
            <person name="Silar P."/>
            <person name="Natvig D."/>
            <person name="Lalanne C."/>
            <person name="Gautier V."/>
            <person name="Ament-Velasquez S.L."/>
            <person name="Kruys A."/>
            <person name="Hutchinson M.I."/>
            <person name="Powell A.J."/>
            <person name="Barry K."/>
            <person name="Miller A.N."/>
            <person name="Grigoriev I.V."/>
            <person name="Debuchy R."/>
            <person name="Gladieux P."/>
            <person name="Thoren M.H."/>
            <person name="Johannesson H."/>
        </authorList>
    </citation>
    <scope>NUCLEOTIDE SEQUENCE</scope>
    <source>
        <strain evidence="8">PSN4</strain>
    </source>
</reference>
<dbReference type="Pfam" id="PF25424">
    <property type="entry name" value="PH_35"/>
    <property type="match status" value="1"/>
</dbReference>
<dbReference type="Gene3D" id="3.40.395.10">
    <property type="entry name" value="Adenoviral Proteinase, Chain A"/>
    <property type="match status" value="1"/>
</dbReference>
<feature type="region of interest" description="Disordered" evidence="6">
    <location>
        <begin position="721"/>
        <end position="831"/>
    </location>
</feature>
<dbReference type="InterPro" id="IPR057501">
    <property type="entry name" value="DeUb_enz_PH"/>
</dbReference>
<feature type="compositionally biased region" description="Polar residues" evidence="6">
    <location>
        <begin position="249"/>
        <end position="260"/>
    </location>
</feature>
<comment type="caution">
    <text evidence="8">The sequence shown here is derived from an EMBL/GenBank/DDBJ whole genome shotgun (WGS) entry which is preliminary data.</text>
</comment>
<feature type="region of interest" description="Disordered" evidence="6">
    <location>
        <begin position="946"/>
        <end position="1229"/>
    </location>
</feature>
<dbReference type="GO" id="GO:0016926">
    <property type="term" value="P:protein desumoylation"/>
    <property type="evidence" value="ECO:0007669"/>
    <property type="project" value="TreeGrafter"/>
</dbReference>
<dbReference type="PANTHER" id="PTHR46896">
    <property type="entry name" value="SENTRIN-SPECIFIC PROTEASE"/>
    <property type="match status" value="1"/>
</dbReference>
<dbReference type="InterPro" id="IPR051947">
    <property type="entry name" value="Sentrin-specific_protease"/>
</dbReference>
<evidence type="ECO:0000256" key="4">
    <source>
        <dbReference type="ARBA" id="ARBA00022786"/>
    </source>
</evidence>
<organism evidence="8 9">
    <name type="scientific">Echria macrotheca</name>
    <dbReference type="NCBI Taxonomy" id="438768"/>
    <lineage>
        <taxon>Eukaryota</taxon>
        <taxon>Fungi</taxon>
        <taxon>Dikarya</taxon>
        <taxon>Ascomycota</taxon>
        <taxon>Pezizomycotina</taxon>
        <taxon>Sordariomycetes</taxon>
        <taxon>Sordariomycetidae</taxon>
        <taxon>Sordariales</taxon>
        <taxon>Schizotheciaceae</taxon>
        <taxon>Echria</taxon>
    </lineage>
</organism>
<dbReference type="GO" id="GO:0005737">
    <property type="term" value="C:cytoplasm"/>
    <property type="evidence" value="ECO:0007669"/>
    <property type="project" value="TreeGrafter"/>
</dbReference>
<accession>A0AAJ0FA37</accession>
<evidence type="ECO:0000313" key="8">
    <source>
        <dbReference type="EMBL" id="KAK1760901.1"/>
    </source>
</evidence>
<evidence type="ECO:0000256" key="6">
    <source>
        <dbReference type="SAM" id="MobiDB-lite"/>
    </source>
</evidence>
<feature type="compositionally biased region" description="Basic and acidic residues" evidence="6">
    <location>
        <begin position="1081"/>
        <end position="1091"/>
    </location>
</feature>
<feature type="compositionally biased region" description="Polar residues" evidence="6">
    <location>
        <begin position="115"/>
        <end position="125"/>
    </location>
</feature>
<keyword evidence="3" id="KW-0645">Protease</keyword>
<evidence type="ECO:0000256" key="2">
    <source>
        <dbReference type="ARBA" id="ARBA00022553"/>
    </source>
</evidence>
<feature type="region of interest" description="Disordered" evidence="6">
    <location>
        <begin position="494"/>
        <end position="544"/>
    </location>
</feature>
<gene>
    <name evidence="8" type="ORF">QBC47DRAFT_368526</name>
</gene>
<dbReference type="EMBL" id="MU839827">
    <property type="protein sequence ID" value="KAK1760901.1"/>
    <property type="molecule type" value="Genomic_DNA"/>
</dbReference>
<feature type="compositionally biased region" description="Basic and acidic residues" evidence="6">
    <location>
        <begin position="721"/>
        <end position="730"/>
    </location>
</feature>